<comment type="similarity">
    <text evidence="1">Belongs to the LysR transcriptional regulatory family.</text>
</comment>
<dbReference type="InterPro" id="IPR036390">
    <property type="entry name" value="WH_DNA-bd_sf"/>
</dbReference>
<protein>
    <submittedName>
        <fullName evidence="6">DNA-binding transcriptional LysR family regulator</fullName>
    </submittedName>
</protein>
<dbReference type="PROSITE" id="PS50931">
    <property type="entry name" value="HTH_LYSR"/>
    <property type="match status" value="1"/>
</dbReference>
<dbReference type="GO" id="GO:0003677">
    <property type="term" value="F:DNA binding"/>
    <property type="evidence" value="ECO:0007669"/>
    <property type="project" value="UniProtKB-KW"/>
</dbReference>
<reference evidence="6 7" key="1">
    <citation type="submission" date="2020-08" db="EMBL/GenBank/DDBJ databases">
        <title>Genomic Encyclopedia of Type Strains, Phase IV (KMG-IV): sequencing the most valuable type-strain genomes for metagenomic binning, comparative biology and taxonomic classification.</title>
        <authorList>
            <person name="Goeker M."/>
        </authorList>
    </citation>
    <scope>NUCLEOTIDE SEQUENCE [LARGE SCALE GENOMIC DNA]</scope>
    <source>
        <strain evidence="6 7">DSM 7051</strain>
    </source>
</reference>
<gene>
    <name evidence="6" type="ORF">GGR00_002039</name>
</gene>
<dbReference type="PANTHER" id="PTHR30419">
    <property type="entry name" value="HTH-TYPE TRANSCRIPTIONAL REGULATOR YBHD"/>
    <property type="match status" value="1"/>
</dbReference>
<feature type="domain" description="HTH lysR-type" evidence="5">
    <location>
        <begin position="1"/>
        <end position="57"/>
    </location>
</feature>
<dbReference type="SUPFAM" id="SSF53850">
    <property type="entry name" value="Periplasmic binding protein-like II"/>
    <property type="match status" value="1"/>
</dbReference>
<organism evidence="6 7">
    <name type="scientific">Aminobacter aganoensis</name>
    <dbReference type="NCBI Taxonomy" id="83264"/>
    <lineage>
        <taxon>Bacteria</taxon>
        <taxon>Pseudomonadati</taxon>
        <taxon>Pseudomonadota</taxon>
        <taxon>Alphaproteobacteria</taxon>
        <taxon>Hyphomicrobiales</taxon>
        <taxon>Phyllobacteriaceae</taxon>
        <taxon>Aminobacter</taxon>
    </lineage>
</organism>
<dbReference type="RefSeq" id="WP_055980427.1">
    <property type="nucleotide sequence ID" value="NZ_BAABEG010000001.1"/>
</dbReference>
<dbReference type="InterPro" id="IPR000847">
    <property type="entry name" value="LysR_HTH_N"/>
</dbReference>
<dbReference type="GO" id="GO:0005829">
    <property type="term" value="C:cytosol"/>
    <property type="evidence" value="ECO:0007669"/>
    <property type="project" value="TreeGrafter"/>
</dbReference>
<dbReference type="GO" id="GO:0003700">
    <property type="term" value="F:DNA-binding transcription factor activity"/>
    <property type="evidence" value="ECO:0007669"/>
    <property type="project" value="InterPro"/>
</dbReference>
<keyword evidence="3 6" id="KW-0238">DNA-binding</keyword>
<evidence type="ECO:0000256" key="2">
    <source>
        <dbReference type="ARBA" id="ARBA00023015"/>
    </source>
</evidence>
<dbReference type="FunFam" id="1.10.10.10:FF:000001">
    <property type="entry name" value="LysR family transcriptional regulator"/>
    <property type="match status" value="1"/>
</dbReference>
<name>A0A7X0F776_9HYPH</name>
<dbReference type="PANTHER" id="PTHR30419:SF31">
    <property type="entry name" value="BLR3139 PROTEIN"/>
    <property type="match status" value="1"/>
</dbReference>
<dbReference type="EMBL" id="JACHOU010000003">
    <property type="protein sequence ID" value="MBB6354265.1"/>
    <property type="molecule type" value="Genomic_DNA"/>
</dbReference>
<dbReference type="InterPro" id="IPR050950">
    <property type="entry name" value="HTH-type_LysR_regulators"/>
</dbReference>
<dbReference type="Pfam" id="PF00126">
    <property type="entry name" value="HTH_1"/>
    <property type="match status" value="1"/>
</dbReference>
<dbReference type="AlphaFoldDB" id="A0A7X0F776"/>
<dbReference type="InterPro" id="IPR005119">
    <property type="entry name" value="LysR_subst-bd"/>
</dbReference>
<evidence type="ECO:0000256" key="4">
    <source>
        <dbReference type="ARBA" id="ARBA00023163"/>
    </source>
</evidence>
<sequence length="299" mass="33299">MIDKLEFFIALAREQHFGRAAEECGVTQPTLSAGIKQLEDILGVMLVQRGSRFQGLTPEGRQVLDWARRIVGDTRAMREEMRAARHGLSGRIRIAAIPTALAMIPRLTTPFRDKHPGVTFSILSRTSIEVLSLLGNFEIDAGITYLDNEPLGRVTSVPLYAERYQLITATGNEYSDRDKVTWEEVSTLPLCLLTPDMQNRRIIDQHLADAGVQVRPTLESNSMIVLFSHIRTGKWSSIMPLNLAETFGFAEPIRAIPIIEPDASHNVGLVVARRDPNTTLVQALLDEAMTLAGDFRRKA</sequence>
<dbReference type="SUPFAM" id="SSF46785">
    <property type="entry name" value="Winged helix' DNA-binding domain"/>
    <property type="match status" value="1"/>
</dbReference>
<dbReference type="Gene3D" id="3.40.190.290">
    <property type="match status" value="1"/>
</dbReference>
<keyword evidence="7" id="KW-1185">Reference proteome</keyword>
<proteinExistence type="inferred from homology"/>
<comment type="caution">
    <text evidence="6">The sequence shown here is derived from an EMBL/GenBank/DDBJ whole genome shotgun (WGS) entry which is preliminary data.</text>
</comment>
<evidence type="ECO:0000256" key="3">
    <source>
        <dbReference type="ARBA" id="ARBA00023125"/>
    </source>
</evidence>
<evidence type="ECO:0000313" key="7">
    <source>
        <dbReference type="Proteomes" id="UP000536262"/>
    </source>
</evidence>
<dbReference type="Gene3D" id="1.10.10.10">
    <property type="entry name" value="Winged helix-like DNA-binding domain superfamily/Winged helix DNA-binding domain"/>
    <property type="match status" value="1"/>
</dbReference>
<evidence type="ECO:0000259" key="5">
    <source>
        <dbReference type="PROSITE" id="PS50931"/>
    </source>
</evidence>
<evidence type="ECO:0000313" key="6">
    <source>
        <dbReference type="EMBL" id="MBB6354265.1"/>
    </source>
</evidence>
<dbReference type="Pfam" id="PF03466">
    <property type="entry name" value="LysR_substrate"/>
    <property type="match status" value="1"/>
</dbReference>
<dbReference type="InterPro" id="IPR036388">
    <property type="entry name" value="WH-like_DNA-bd_sf"/>
</dbReference>
<dbReference type="Proteomes" id="UP000536262">
    <property type="component" value="Unassembled WGS sequence"/>
</dbReference>
<dbReference type="CDD" id="cd05466">
    <property type="entry name" value="PBP2_LTTR_substrate"/>
    <property type="match status" value="1"/>
</dbReference>
<keyword evidence="2" id="KW-0805">Transcription regulation</keyword>
<keyword evidence="4" id="KW-0804">Transcription</keyword>
<dbReference type="PRINTS" id="PR00039">
    <property type="entry name" value="HTHLYSR"/>
</dbReference>
<accession>A0A7X0F776</accession>
<evidence type="ECO:0000256" key="1">
    <source>
        <dbReference type="ARBA" id="ARBA00009437"/>
    </source>
</evidence>